<name>D3Q5A2_STANL</name>
<dbReference type="Proteomes" id="UP000000844">
    <property type="component" value="Chromosome"/>
</dbReference>
<dbReference type="HOGENOM" id="CLU_094601_0_0_11"/>
<organism evidence="2 3">
    <name type="scientific">Stackebrandtia nassauensis (strain DSM 44728 / CIP 108903 / NRRL B-16338 / NBRC 102104 / LLR-40K-21)</name>
    <dbReference type="NCBI Taxonomy" id="446470"/>
    <lineage>
        <taxon>Bacteria</taxon>
        <taxon>Bacillati</taxon>
        <taxon>Actinomycetota</taxon>
        <taxon>Actinomycetes</taxon>
        <taxon>Glycomycetales</taxon>
        <taxon>Glycomycetaceae</taxon>
        <taxon>Stackebrandtia</taxon>
    </lineage>
</organism>
<dbReference type="RefSeq" id="WP_013019722.1">
    <property type="nucleotide sequence ID" value="NC_013947.1"/>
</dbReference>
<dbReference type="AlphaFoldDB" id="D3Q5A2"/>
<evidence type="ECO:0000313" key="3">
    <source>
        <dbReference type="Proteomes" id="UP000000844"/>
    </source>
</evidence>
<dbReference type="SUPFAM" id="SSF109854">
    <property type="entry name" value="DinB/YfiT-like putative metalloenzymes"/>
    <property type="match status" value="1"/>
</dbReference>
<dbReference type="eggNOG" id="ENOG50314EV">
    <property type="taxonomic scope" value="Bacteria"/>
</dbReference>
<gene>
    <name evidence="2" type="ordered locus">Snas_4506</name>
</gene>
<accession>D3Q5A2</accession>
<dbReference type="EMBL" id="CP001778">
    <property type="protein sequence ID" value="ADD44151.1"/>
    <property type="molecule type" value="Genomic_DNA"/>
</dbReference>
<protein>
    <recommendedName>
        <fullName evidence="1">Mycothiol-dependent maleylpyruvate isomerase metal-binding domain-containing protein</fullName>
    </recommendedName>
</protein>
<sequence length="219" mass="23894">MTATHTPTITGKKVAMLADLAAERLDLADYLETLDDSQWRTTTLCPAWNVHQMLAHLTLSNRTKVLPTLWHVVKARGDFDRVEAELADTRAATYSRAELLAQLRETAAADRRLALAGKLDPLVDILVHGQDITRPLGHHRPMPVHRVVPALEHVWGSVFYGSRKRFKGLRFVATDADWSAGEGPEVRGPVGDILLAATGRAAGLDALSGPGRTEAAGRM</sequence>
<evidence type="ECO:0000259" key="1">
    <source>
        <dbReference type="Pfam" id="PF11716"/>
    </source>
</evidence>
<dbReference type="KEGG" id="sna:Snas_4506"/>
<evidence type="ECO:0000313" key="2">
    <source>
        <dbReference type="EMBL" id="ADD44151.1"/>
    </source>
</evidence>
<dbReference type="InterPro" id="IPR034660">
    <property type="entry name" value="DinB/YfiT-like"/>
</dbReference>
<feature type="domain" description="Mycothiol-dependent maleylpyruvate isomerase metal-binding" evidence="1">
    <location>
        <begin position="20"/>
        <end position="109"/>
    </location>
</feature>
<dbReference type="NCBIfam" id="TIGR03083">
    <property type="entry name" value="maleylpyruvate isomerase family mycothiol-dependent enzyme"/>
    <property type="match status" value="1"/>
</dbReference>
<proteinExistence type="predicted"/>
<dbReference type="Pfam" id="PF11716">
    <property type="entry name" value="MDMPI_N"/>
    <property type="match status" value="1"/>
</dbReference>
<dbReference type="InterPro" id="IPR017517">
    <property type="entry name" value="Maleyloyr_isom"/>
</dbReference>
<dbReference type="GO" id="GO:0046872">
    <property type="term" value="F:metal ion binding"/>
    <property type="evidence" value="ECO:0007669"/>
    <property type="project" value="InterPro"/>
</dbReference>
<keyword evidence="3" id="KW-1185">Reference proteome</keyword>
<reference evidence="2 3" key="1">
    <citation type="journal article" date="2009" name="Stand. Genomic Sci.">
        <title>Complete genome sequence of Stackebrandtia nassauensis type strain (LLR-40K-21).</title>
        <authorList>
            <person name="Munk C."/>
            <person name="Lapidus A."/>
            <person name="Copeland A."/>
            <person name="Jando M."/>
            <person name="Mayilraj S."/>
            <person name="Glavina Del Rio T."/>
            <person name="Nolan M."/>
            <person name="Chen F."/>
            <person name="Lucas S."/>
            <person name="Tice H."/>
            <person name="Cheng J.F."/>
            <person name="Han C."/>
            <person name="Detter J.C."/>
            <person name="Bruce D."/>
            <person name="Goodwin L."/>
            <person name="Chain P."/>
            <person name="Pitluck S."/>
            <person name="Goker M."/>
            <person name="Ovchinikova G."/>
            <person name="Pati A."/>
            <person name="Ivanova N."/>
            <person name="Mavromatis K."/>
            <person name="Chen A."/>
            <person name="Palaniappan K."/>
            <person name="Land M."/>
            <person name="Hauser L."/>
            <person name="Chang Y.J."/>
            <person name="Jeffries C.D."/>
            <person name="Bristow J."/>
            <person name="Eisen J.A."/>
            <person name="Markowitz V."/>
            <person name="Hugenholtz P."/>
            <person name="Kyrpides N.C."/>
            <person name="Klenk H.P."/>
        </authorList>
    </citation>
    <scope>NUCLEOTIDE SEQUENCE [LARGE SCALE GENOMIC DNA]</scope>
    <source>
        <strain evidence="3">DSM 44728 / CIP 108903 / NRRL B-16338 / NBRC 102104 / LLR-40K-21</strain>
    </source>
</reference>
<dbReference type="Gene3D" id="1.20.120.450">
    <property type="entry name" value="dinb family like domain"/>
    <property type="match status" value="1"/>
</dbReference>
<dbReference type="STRING" id="446470.Snas_4506"/>
<dbReference type="InterPro" id="IPR024344">
    <property type="entry name" value="MDMPI_metal-binding"/>
</dbReference>